<dbReference type="InterPro" id="IPR020449">
    <property type="entry name" value="Tscrpt_reg_AraC-type_HTH"/>
</dbReference>
<keyword evidence="3" id="KW-0804">Transcription</keyword>
<evidence type="ECO:0000259" key="4">
    <source>
        <dbReference type="PROSITE" id="PS01124"/>
    </source>
</evidence>
<dbReference type="AlphaFoldDB" id="A0A5M9X1M3"/>
<dbReference type="PANTHER" id="PTHR43280">
    <property type="entry name" value="ARAC-FAMILY TRANSCRIPTIONAL REGULATOR"/>
    <property type="match status" value="1"/>
</dbReference>
<evidence type="ECO:0000256" key="1">
    <source>
        <dbReference type="ARBA" id="ARBA00023015"/>
    </source>
</evidence>
<dbReference type="PRINTS" id="PR00032">
    <property type="entry name" value="HTHARAC"/>
</dbReference>
<dbReference type="SUPFAM" id="SSF46689">
    <property type="entry name" value="Homeodomain-like"/>
    <property type="match status" value="2"/>
</dbReference>
<organism evidence="5 6">
    <name type="scientific">Paenibacillus amylolyticus</name>
    <dbReference type="NCBI Taxonomy" id="1451"/>
    <lineage>
        <taxon>Bacteria</taxon>
        <taxon>Bacillati</taxon>
        <taxon>Bacillota</taxon>
        <taxon>Bacilli</taxon>
        <taxon>Bacillales</taxon>
        <taxon>Paenibacillaceae</taxon>
        <taxon>Paenibacillus</taxon>
    </lineage>
</organism>
<dbReference type="Pfam" id="PF12833">
    <property type="entry name" value="HTH_18"/>
    <property type="match status" value="1"/>
</dbReference>
<dbReference type="SMART" id="SM00342">
    <property type="entry name" value="HTH_ARAC"/>
    <property type="match status" value="1"/>
</dbReference>
<proteinExistence type="predicted"/>
<dbReference type="GO" id="GO:0003700">
    <property type="term" value="F:DNA-binding transcription factor activity"/>
    <property type="evidence" value="ECO:0007669"/>
    <property type="project" value="InterPro"/>
</dbReference>
<comment type="caution">
    <text evidence="5">The sequence shown here is derived from an EMBL/GenBank/DDBJ whole genome shotgun (WGS) entry which is preliminary data.</text>
</comment>
<dbReference type="PANTHER" id="PTHR43280:SF34">
    <property type="entry name" value="ARAC-FAMILY TRANSCRIPTIONAL REGULATOR"/>
    <property type="match status" value="1"/>
</dbReference>
<evidence type="ECO:0000256" key="3">
    <source>
        <dbReference type="ARBA" id="ARBA00023163"/>
    </source>
</evidence>
<evidence type="ECO:0000313" key="6">
    <source>
        <dbReference type="Proteomes" id="UP000323664"/>
    </source>
</evidence>
<dbReference type="Proteomes" id="UP000323664">
    <property type="component" value="Unassembled WGS sequence"/>
</dbReference>
<evidence type="ECO:0000313" key="5">
    <source>
        <dbReference type="EMBL" id="KAA8787840.1"/>
    </source>
</evidence>
<gene>
    <name evidence="5" type="ORF">EC604_28875</name>
</gene>
<sequence>MINKGGKRKLDLKRQCKLITELFDMSIFFVNSTGEVKFELLGNRMLNPLYKNDKQFFFSALGFDPSVCKEEPTVVRTKFFENYILIRIGNDQNDEGTIILGPSLPFSLIEHKINGLINDTHLFANREQVYHYYQSVPVITNERLINITILVNQMFNHELIEAEDVVQDYLRGMYIEEKQIQGATNSSTGYDEMLHHDPLNEKKLLTFVKEGKLDMLKHFTQLGYENTGVLSKSSHIRSKKNLGIIGIALATRAAIDGGVYSEIAFSVSDVYIQRLEDLRTDKEIDQCCLEAFFSLTEKVSQVKESQHSKIVTLCKNYIYNHRYSKMTHEKIAEHAGISPNYLSVLFKKEVGVPVNEYIQQIKIKEAKHMIQFTSTPLSEIGSLLSFTDQSYFTKIFKKHTGRTPKQYQQTHHMVEE</sequence>
<keyword evidence="2" id="KW-0238">DNA-binding</keyword>
<dbReference type="InterPro" id="IPR009057">
    <property type="entry name" value="Homeodomain-like_sf"/>
</dbReference>
<accession>A0A5M9X1M3</accession>
<name>A0A5M9X1M3_PAEAM</name>
<protein>
    <submittedName>
        <fullName evidence="5">Helix-turn-helix domain-containing protein</fullName>
    </submittedName>
</protein>
<dbReference type="GO" id="GO:0043565">
    <property type="term" value="F:sequence-specific DNA binding"/>
    <property type="evidence" value="ECO:0007669"/>
    <property type="project" value="InterPro"/>
</dbReference>
<dbReference type="Gene3D" id="1.10.10.60">
    <property type="entry name" value="Homeodomain-like"/>
    <property type="match status" value="2"/>
</dbReference>
<feature type="domain" description="HTH araC/xylS-type" evidence="4">
    <location>
        <begin position="312"/>
        <end position="410"/>
    </location>
</feature>
<dbReference type="PROSITE" id="PS01124">
    <property type="entry name" value="HTH_ARAC_FAMILY_2"/>
    <property type="match status" value="1"/>
</dbReference>
<evidence type="ECO:0000256" key="2">
    <source>
        <dbReference type="ARBA" id="ARBA00023125"/>
    </source>
</evidence>
<dbReference type="InterPro" id="IPR018060">
    <property type="entry name" value="HTH_AraC"/>
</dbReference>
<keyword evidence="1" id="KW-0805">Transcription regulation</keyword>
<reference evidence="5 6" key="1">
    <citation type="journal article" date="2019" name="J. Ind. Microbiol. Biotechnol.">
        <title>Paenibacillus amylolyticus 27C64 has a diverse set of carbohydrate-active enzymes and complete pectin deconstruction system.</title>
        <authorList>
            <person name="Keggi C."/>
            <person name="Doran-Peterson J."/>
        </authorList>
    </citation>
    <scope>NUCLEOTIDE SEQUENCE [LARGE SCALE GENOMIC DNA]</scope>
    <source>
        <strain evidence="5 6">27C64</strain>
    </source>
</reference>
<dbReference type="EMBL" id="RIAS01000032">
    <property type="protein sequence ID" value="KAA8787840.1"/>
    <property type="molecule type" value="Genomic_DNA"/>
</dbReference>